<organism evidence="1 2">
    <name type="scientific">Podospora australis</name>
    <dbReference type="NCBI Taxonomy" id="1536484"/>
    <lineage>
        <taxon>Eukaryota</taxon>
        <taxon>Fungi</taxon>
        <taxon>Dikarya</taxon>
        <taxon>Ascomycota</taxon>
        <taxon>Pezizomycotina</taxon>
        <taxon>Sordariomycetes</taxon>
        <taxon>Sordariomycetidae</taxon>
        <taxon>Sordariales</taxon>
        <taxon>Podosporaceae</taxon>
        <taxon>Podospora</taxon>
    </lineage>
</organism>
<dbReference type="Proteomes" id="UP001302126">
    <property type="component" value="Unassembled WGS sequence"/>
</dbReference>
<evidence type="ECO:0000313" key="1">
    <source>
        <dbReference type="EMBL" id="KAK4188719.1"/>
    </source>
</evidence>
<comment type="caution">
    <text evidence="1">The sequence shown here is derived from an EMBL/GenBank/DDBJ whole genome shotgun (WGS) entry which is preliminary data.</text>
</comment>
<dbReference type="EMBL" id="MU864384">
    <property type="protein sequence ID" value="KAK4188719.1"/>
    <property type="molecule type" value="Genomic_DNA"/>
</dbReference>
<accession>A0AAN6WV03</accession>
<gene>
    <name evidence="1" type="ORF">QBC35DRAFT_495401</name>
</gene>
<sequence>MHDVLTRSLLKSHPRLRCPSRLNHYYLTYPSLFIPIMASTKDIKVRYSTANVSNSEATKACSWEKPVPVNNFWDSLDYCLARNFLGNFSHEELPNLPIDPDSTASHQEKLTLLLSLLQAKVEQEEALAAQSSSTLHEADYKKWHSLYQGIYTYQTELKLLSDAGKTIRMLVEKRSSTNDIPLHCFADHLITAEKDYKQAEEIEKLVLEKWEKVPQLGRDSPQCINARRIIARAVWMQGKERREEADTMIAEIEAITEEMRNGRFAAYLEEERKLNSEMMEKLKAEGPVC</sequence>
<proteinExistence type="predicted"/>
<name>A0AAN6WV03_9PEZI</name>
<reference evidence="1" key="2">
    <citation type="submission" date="2023-05" db="EMBL/GenBank/DDBJ databases">
        <authorList>
            <consortium name="Lawrence Berkeley National Laboratory"/>
            <person name="Steindorff A."/>
            <person name="Hensen N."/>
            <person name="Bonometti L."/>
            <person name="Westerberg I."/>
            <person name="Brannstrom I.O."/>
            <person name="Guillou S."/>
            <person name="Cros-Aarteil S."/>
            <person name="Calhoun S."/>
            <person name="Haridas S."/>
            <person name="Kuo A."/>
            <person name="Mondo S."/>
            <person name="Pangilinan J."/>
            <person name="Riley R."/>
            <person name="Labutti K."/>
            <person name="Andreopoulos B."/>
            <person name="Lipzen A."/>
            <person name="Chen C."/>
            <person name="Yanf M."/>
            <person name="Daum C."/>
            <person name="Ng V."/>
            <person name="Clum A."/>
            <person name="Ohm R."/>
            <person name="Martin F."/>
            <person name="Silar P."/>
            <person name="Natvig D."/>
            <person name="Lalanne C."/>
            <person name="Gautier V."/>
            <person name="Ament-Velasquez S.L."/>
            <person name="Kruys A."/>
            <person name="Hutchinson M.I."/>
            <person name="Powell A.J."/>
            <person name="Barry K."/>
            <person name="Miller A.N."/>
            <person name="Grigoriev I.V."/>
            <person name="Debuchy R."/>
            <person name="Gladieux P."/>
            <person name="Thoren M.H."/>
            <person name="Johannesson H."/>
        </authorList>
    </citation>
    <scope>NUCLEOTIDE SEQUENCE</scope>
    <source>
        <strain evidence="1">PSN309</strain>
    </source>
</reference>
<reference evidence="1" key="1">
    <citation type="journal article" date="2023" name="Mol. Phylogenet. Evol.">
        <title>Genome-scale phylogeny and comparative genomics of the fungal order Sordariales.</title>
        <authorList>
            <person name="Hensen N."/>
            <person name="Bonometti L."/>
            <person name="Westerberg I."/>
            <person name="Brannstrom I.O."/>
            <person name="Guillou S."/>
            <person name="Cros-Aarteil S."/>
            <person name="Calhoun S."/>
            <person name="Haridas S."/>
            <person name="Kuo A."/>
            <person name="Mondo S."/>
            <person name="Pangilinan J."/>
            <person name="Riley R."/>
            <person name="LaButti K."/>
            <person name="Andreopoulos B."/>
            <person name="Lipzen A."/>
            <person name="Chen C."/>
            <person name="Yan M."/>
            <person name="Daum C."/>
            <person name="Ng V."/>
            <person name="Clum A."/>
            <person name="Steindorff A."/>
            <person name="Ohm R.A."/>
            <person name="Martin F."/>
            <person name="Silar P."/>
            <person name="Natvig D.O."/>
            <person name="Lalanne C."/>
            <person name="Gautier V."/>
            <person name="Ament-Velasquez S.L."/>
            <person name="Kruys A."/>
            <person name="Hutchinson M.I."/>
            <person name="Powell A.J."/>
            <person name="Barry K."/>
            <person name="Miller A.N."/>
            <person name="Grigoriev I.V."/>
            <person name="Debuchy R."/>
            <person name="Gladieux P."/>
            <person name="Hiltunen Thoren M."/>
            <person name="Johannesson H."/>
        </authorList>
    </citation>
    <scope>NUCLEOTIDE SEQUENCE</scope>
    <source>
        <strain evidence="1">PSN309</strain>
    </source>
</reference>
<evidence type="ECO:0000313" key="2">
    <source>
        <dbReference type="Proteomes" id="UP001302126"/>
    </source>
</evidence>
<protein>
    <submittedName>
        <fullName evidence="1">Uncharacterized protein</fullName>
    </submittedName>
</protein>
<dbReference type="AlphaFoldDB" id="A0AAN6WV03"/>
<keyword evidence="2" id="KW-1185">Reference proteome</keyword>